<feature type="transmembrane region" description="Helical" evidence="7">
    <location>
        <begin position="137"/>
        <end position="159"/>
    </location>
</feature>
<feature type="transmembrane region" description="Helical" evidence="7">
    <location>
        <begin position="110"/>
        <end position="131"/>
    </location>
</feature>
<evidence type="ECO:0000256" key="6">
    <source>
        <dbReference type="RuleBase" id="RU000688"/>
    </source>
</evidence>
<name>A0AAU9VXG4_9CNID</name>
<evidence type="ECO:0000256" key="5">
    <source>
        <dbReference type="ARBA" id="ARBA00023136"/>
    </source>
</evidence>
<gene>
    <name evidence="9" type="ORF">PMEA_00025859</name>
</gene>
<evidence type="ECO:0000313" key="10">
    <source>
        <dbReference type="Proteomes" id="UP001159428"/>
    </source>
</evidence>
<feature type="transmembrane region" description="Helical" evidence="7">
    <location>
        <begin position="360"/>
        <end position="382"/>
    </location>
</feature>
<dbReference type="InterPro" id="IPR000276">
    <property type="entry name" value="GPCR_Rhodpsn"/>
</dbReference>
<evidence type="ECO:0000256" key="7">
    <source>
        <dbReference type="SAM" id="Phobius"/>
    </source>
</evidence>
<dbReference type="PANTHER" id="PTHR22750">
    <property type="entry name" value="G-PROTEIN COUPLED RECEPTOR"/>
    <property type="match status" value="1"/>
</dbReference>
<dbReference type="GO" id="GO:0005886">
    <property type="term" value="C:plasma membrane"/>
    <property type="evidence" value="ECO:0007669"/>
    <property type="project" value="UniProtKB-SubCell"/>
</dbReference>
<dbReference type="GO" id="GO:0004930">
    <property type="term" value="F:G protein-coupled receptor activity"/>
    <property type="evidence" value="ECO:0007669"/>
    <property type="project" value="UniProtKB-KW"/>
</dbReference>
<feature type="domain" description="G-protein coupled receptors family 1 profile" evidence="8">
    <location>
        <begin position="7"/>
        <end position="250"/>
    </location>
</feature>
<keyword evidence="6" id="KW-0807">Transducer</keyword>
<dbReference type="PROSITE" id="PS00237">
    <property type="entry name" value="G_PROTEIN_RECEP_F1_1"/>
    <property type="match status" value="1"/>
</dbReference>
<evidence type="ECO:0000256" key="4">
    <source>
        <dbReference type="ARBA" id="ARBA00022989"/>
    </source>
</evidence>
<feature type="non-terminal residue" evidence="9">
    <location>
        <position position="428"/>
    </location>
</feature>
<dbReference type="CDD" id="cd00637">
    <property type="entry name" value="7tm_classA_rhodopsin-like"/>
    <property type="match status" value="2"/>
</dbReference>
<feature type="transmembrane region" description="Helical" evidence="7">
    <location>
        <begin position="198"/>
        <end position="220"/>
    </location>
</feature>
<feature type="transmembrane region" description="Helical" evidence="7">
    <location>
        <begin position="335"/>
        <end position="354"/>
    </location>
</feature>
<reference evidence="9 10" key="1">
    <citation type="submission" date="2022-05" db="EMBL/GenBank/DDBJ databases">
        <authorList>
            <consortium name="Genoscope - CEA"/>
            <person name="William W."/>
        </authorList>
    </citation>
    <scope>NUCLEOTIDE SEQUENCE [LARGE SCALE GENOMIC DNA]</scope>
</reference>
<keyword evidence="5 7" id="KW-0472">Membrane</keyword>
<feature type="transmembrane region" description="Helical" evidence="7">
    <location>
        <begin position="296"/>
        <end position="323"/>
    </location>
</feature>
<dbReference type="EMBL" id="CALNXJ010000005">
    <property type="protein sequence ID" value="CAH3040230.1"/>
    <property type="molecule type" value="Genomic_DNA"/>
</dbReference>
<proteinExistence type="inferred from homology"/>
<dbReference type="Gene3D" id="1.20.1070.10">
    <property type="entry name" value="Rhodopsin 7-helix transmembrane proteins"/>
    <property type="match status" value="3"/>
</dbReference>
<feature type="transmembrane region" description="Helical" evidence="7">
    <location>
        <begin position="27"/>
        <end position="56"/>
    </location>
</feature>
<comment type="subcellular location">
    <subcellularLocation>
        <location evidence="1">Cell membrane</location>
        <topology evidence="1">Multi-pass membrane protein</topology>
    </subcellularLocation>
</comment>
<protein>
    <recommendedName>
        <fullName evidence="8">G-protein coupled receptors family 1 profile domain-containing protein</fullName>
    </recommendedName>
</protein>
<dbReference type="PRINTS" id="PR00237">
    <property type="entry name" value="GPCRRHODOPSN"/>
</dbReference>
<evidence type="ECO:0000259" key="8">
    <source>
        <dbReference type="PROSITE" id="PS50262"/>
    </source>
</evidence>
<dbReference type="SUPFAM" id="SSF81321">
    <property type="entry name" value="Family A G protein-coupled receptor-like"/>
    <property type="match status" value="2"/>
</dbReference>
<feature type="transmembrane region" description="Helical" evidence="7">
    <location>
        <begin position="68"/>
        <end position="89"/>
    </location>
</feature>
<keyword evidence="10" id="KW-1185">Reference proteome</keyword>
<dbReference type="AlphaFoldDB" id="A0AAU9VXG4"/>
<dbReference type="PROSITE" id="PS50262">
    <property type="entry name" value="G_PROTEIN_RECEP_F1_2"/>
    <property type="match status" value="1"/>
</dbReference>
<feature type="non-terminal residue" evidence="9">
    <location>
        <position position="1"/>
    </location>
</feature>
<dbReference type="Pfam" id="PF00001">
    <property type="entry name" value="7tm_1"/>
    <property type="match status" value="2"/>
</dbReference>
<evidence type="ECO:0000256" key="1">
    <source>
        <dbReference type="ARBA" id="ARBA00004651"/>
    </source>
</evidence>
<comment type="caution">
    <text evidence="9">The sequence shown here is derived from an EMBL/GenBank/DDBJ whole genome shotgun (WGS) entry which is preliminary data.</text>
</comment>
<keyword evidence="6" id="KW-0297">G-protein coupled receptor</keyword>
<keyword evidence="4 7" id="KW-1133">Transmembrane helix</keyword>
<evidence type="ECO:0000313" key="9">
    <source>
        <dbReference type="EMBL" id="CAH3040230.1"/>
    </source>
</evidence>
<keyword evidence="3 6" id="KW-0812">Transmembrane</keyword>
<keyword evidence="6" id="KW-0675">Receptor</keyword>
<keyword evidence="2" id="KW-1003">Cell membrane</keyword>
<sequence length="428" mass="47955">AITSILGNVIILAALKKQSSLHPPSKILLSFLAITDLCAGLISLPIFITLLMAFQYKIEEIVTFTTELTSYISTALCLSSLFTLAAISVDRFLALFLGIRYRQVVTLRRTAIIVVCSWTVIAGCIITVNWIDILTVLLTYVTATVLLFLMVSICCYTMIYQKLLQHQAQVQENLHRGEPNGHEPLNIARYRKTVSSTLWIQFSLVACYLPFGVTLVLLMVHGHTTSNLISAWVFSKTVVNFNSTLNPILYCWKITESFRFLEAVNIFLAITATLANVFILVAFHKDSSLHPPSKSLLPGILGLLSLFTISAISVDRLLALLLGLRYRQVVTFKRVLITVVCFWTFLTTAYVIVMGTFAHLFFYFITTISLCLAVATCCYINIFQTLNRHQVQIQEQSRGRGHPNGHPPLNIARYRKTVSNAICVQFSV</sequence>
<organism evidence="9 10">
    <name type="scientific">Pocillopora meandrina</name>
    <dbReference type="NCBI Taxonomy" id="46732"/>
    <lineage>
        <taxon>Eukaryota</taxon>
        <taxon>Metazoa</taxon>
        <taxon>Cnidaria</taxon>
        <taxon>Anthozoa</taxon>
        <taxon>Hexacorallia</taxon>
        <taxon>Scleractinia</taxon>
        <taxon>Astrocoeniina</taxon>
        <taxon>Pocilloporidae</taxon>
        <taxon>Pocillopora</taxon>
    </lineage>
</organism>
<feature type="transmembrane region" description="Helical" evidence="7">
    <location>
        <begin position="264"/>
        <end position="284"/>
    </location>
</feature>
<comment type="similarity">
    <text evidence="6">Belongs to the G-protein coupled receptor 1 family.</text>
</comment>
<accession>A0AAU9VXG4</accession>
<evidence type="ECO:0000256" key="3">
    <source>
        <dbReference type="ARBA" id="ARBA00022692"/>
    </source>
</evidence>
<dbReference type="Proteomes" id="UP001159428">
    <property type="component" value="Unassembled WGS sequence"/>
</dbReference>
<dbReference type="InterPro" id="IPR017452">
    <property type="entry name" value="GPCR_Rhodpsn_7TM"/>
</dbReference>
<evidence type="ECO:0000256" key="2">
    <source>
        <dbReference type="ARBA" id="ARBA00022475"/>
    </source>
</evidence>